<feature type="region of interest" description="Disordered" evidence="1">
    <location>
        <begin position="216"/>
        <end position="268"/>
    </location>
</feature>
<dbReference type="InterPro" id="IPR051681">
    <property type="entry name" value="Ser/Thr_Kinases-Pseudokinases"/>
</dbReference>
<name>E1ZNA8_CHLVA</name>
<keyword evidence="5" id="KW-1185">Reference proteome</keyword>
<feature type="domain" description="Protein kinase" evidence="3">
    <location>
        <begin position="284"/>
        <end position="534"/>
    </location>
</feature>
<keyword evidence="2" id="KW-0812">Transmembrane</keyword>
<accession>E1ZNA8</accession>
<sequence>MPKLEKGYMAENPQLTGTLPANLPWPQLSVLDLHGCPLLNGTFPSSWCRAPFAASLFQLKLEHTRVNRQLPACAPAAFPLLDWLKPAHLPLNASGAAAGQRRPAAAHLAALLAPAAAAAAAAAAWLLRHRRWQQQQQQGGLPALHAPGGLAGPAAAAAEATTWLRGGGGVPARTAQLVGLTRRARLGALLTDVLVQQHGGISLDLLPLEGQHLAVAHSAGHSRPPSSGGRPPSSRPASSSSNSRRSGGLGSLGDSGRDAPGSDSASSFAWEAEAEAEPFAVDGRNEPLLLGEGRQAVVYRANLLGTGPAFELRPGTDPGAVWREVALMQRCRHERIVPLLGVALQGPLLLLAMELMAGGSLQAALRRPDARQQLRWGARGRQVALDVASALAFLAHLNVLHSDLSSRRGAGHCCRRCNVLLDGGLRASIGDLGNARVVAGSGASVGPFCLTHAAPEQVLGQRCTLAADVYSLGILLVELTTQQAVTRRGEWRLPRAPEECSQAVVELIEECVAQDPLRRPSAAEALQRLQAEGG</sequence>
<dbReference type="eggNOG" id="KOG0197">
    <property type="taxonomic scope" value="Eukaryota"/>
</dbReference>
<feature type="compositionally biased region" description="Low complexity" evidence="1">
    <location>
        <begin position="217"/>
        <end position="246"/>
    </location>
</feature>
<dbReference type="OrthoDB" id="512375at2759"/>
<dbReference type="Gene3D" id="1.10.510.10">
    <property type="entry name" value="Transferase(Phosphotransferase) domain 1"/>
    <property type="match status" value="1"/>
</dbReference>
<dbReference type="InterPro" id="IPR001245">
    <property type="entry name" value="Ser-Thr/Tyr_kinase_cat_dom"/>
</dbReference>
<evidence type="ECO:0000256" key="1">
    <source>
        <dbReference type="SAM" id="MobiDB-lite"/>
    </source>
</evidence>
<dbReference type="GO" id="GO:0004674">
    <property type="term" value="F:protein serine/threonine kinase activity"/>
    <property type="evidence" value="ECO:0007669"/>
    <property type="project" value="TreeGrafter"/>
</dbReference>
<dbReference type="PANTHER" id="PTHR44329:SF214">
    <property type="entry name" value="PROTEIN KINASE DOMAIN-CONTAINING PROTEIN"/>
    <property type="match status" value="1"/>
</dbReference>
<dbReference type="PANTHER" id="PTHR44329">
    <property type="entry name" value="SERINE/THREONINE-PROTEIN KINASE TNNI3K-RELATED"/>
    <property type="match status" value="1"/>
</dbReference>
<reference evidence="4 5" key="1">
    <citation type="journal article" date="2010" name="Plant Cell">
        <title>The Chlorella variabilis NC64A genome reveals adaptation to photosymbiosis, coevolution with viruses, and cryptic sex.</title>
        <authorList>
            <person name="Blanc G."/>
            <person name="Duncan G."/>
            <person name="Agarkova I."/>
            <person name="Borodovsky M."/>
            <person name="Gurnon J."/>
            <person name="Kuo A."/>
            <person name="Lindquist E."/>
            <person name="Lucas S."/>
            <person name="Pangilinan J."/>
            <person name="Polle J."/>
            <person name="Salamov A."/>
            <person name="Terry A."/>
            <person name="Yamada T."/>
            <person name="Dunigan D.D."/>
            <person name="Grigoriev I.V."/>
            <person name="Claverie J.M."/>
            <person name="Van Etten J.L."/>
        </authorList>
    </citation>
    <scope>NUCLEOTIDE SEQUENCE [LARGE SCALE GENOMIC DNA]</scope>
    <source>
        <strain evidence="4 5">NC64A</strain>
    </source>
</reference>
<dbReference type="SUPFAM" id="SSF56112">
    <property type="entry name" value="Protein kinase-like (PK-like)"/>
    <property type="match status" value="1"/>
</dbReference>
<gene>
    <name evidence="4" type="ORF">CHLNCDRAFT_138568</name>
</gene>
<evidence type="ECO:0000259" key="3">
    <source>
        <dbReference type="PROSITE" id="PS50011"/>
    </source>
</evidence>
<keyword evidence="2" id="KW-0472">Membrane</keyword>
<dbReference type="PROSITE" id="PS50011">
    <property type="entry name" value="PROTEIN_KINASE_DOM"/>
    <property type="match status" value="1"/>
</dbReference>
<keyword evidence="2" id="KW-1133">Transmembrane helix</keyword>
<dbReference type="Pfam" id="PF07714">
    <property type="entry name" value="PK_Tyr_Ser-Thr"/>
    <property type="match status" value="1"/>
</dbReference>
<dbReference type="FunCoup" id="E1ZNA8">
    <property type="interactions" value="2084"/>
</dbReference>
<dbReference type="Proteomes" id="UP000008141">
    <property type="component" value="Unassembled WGS sequence"/>
</dbReference>
<dbReference type="STRING" id="554065.E1ZNA8"/>
<dbReference type="GeneID" id="17352101"/>
<feature type="transmembrane region" description="Helical" evidence="2">
    <location>
        <begin position="336"/>
        <end position="363"/>
    </location>
</feature>
<proteinExistence type="predicted"/>
<evidence type="ECO:0000313" key="4">
    <source>
        <dbReference type="EMBL" id="EFN52572.1"/>
    </source>
</evidence>
<dbReference type="AlphaFoldDB" id="E1ZNA8"/>
<dbReference type="KEGG" id="cvr:CHLNCDRAFT_138568"/>
<evidence type="ECO:0000313" key="5">
    <source>
        <dbReference type="Proteomes" id="UP000008141"/>
    </source>
</evidence>
<evidence type="ECO:0000256" key="2">
    <source>
        <dbReference type="SAM" id="Phobius"/>
    </source>
</evidence>
<dbReference type="InParanoid" id="E1ZNA8"/>
<feature type="transmembrane region" description="Helical" evidence="2">
    <location>
        <begin position="104"/>
        <end position="127"/>
    </location>
</feature>
<organism evidence="5">
    <name type="scientific">Chlorella variabilis</name>
    <name type="common">Green alga</name>
    <dbReference type="NCBI Taxonomy" id="554065"/>
    <lineage>
        <taxon>Eukaryota</taxon>
        <taxon>Viridiplantae</taxon>
        <taxon>Chlorophyta</taxon>
        <taxon>core chlorophytes</taxon>
        <taxon>Trebouxiophyceae</taxon>
        <taxon>Chlorellales</taxon>
        <taxon>Chlorellaceae</taxon>
        <taxon>Chlorella clade</taxon>
        <taxon>Chlorella</taxon>
    </lineage>
</organism>
<dbReference type="GO" id="GO:0005524">
    <property type="term" value="F:ATP binding"/>
    <property type="evidence" value="ECO:0007669"/>
    <property type="project" value="InterPro"/>
</dbReference>
<dbReference type="EMBL" id="GL433855">
    <property type="protein sequence ID" value="EFN52572.1"/>
    <property type="molecule type" value="Genomic_DNA"/>
</dbReference>
<dbReference type="InterPro" id="IPR000719">
    <property type="entry name" value="Prot_kinase_dom"/>
</dbReference>
<protein>
    <recommendedName>
        <fullName evidence="3">Protein kinase domain-containing protein</fullName>
    </recommendedName>
</protein>
<dbReference type="RefSeq" id="XP_005844674.1">
    <property type="nucleotide sequence ID" value="XM_005844612.1"/>
</dbReference>
<dbReference type="InterPro" id="IPR011009">
    <property type="entry name" value="Kinase-like_dom_sf"/>
</dbReference>